<name>A0A1B0AEV8_GLOPL</name>
<evidence type="ECO:0000313" key="1">
    <source>
        <dbReference type="EnsemblMetazoa" id="GPAI043476-PA"/>
    </source>
</evidence>
<dbReference type="EnsemblMetazoa" id="GPAI043476-RA">
    <property type="protein sequence ID" value="GPAI043476-PA"/>
    <property type="gene ID" value="GPAI043476"/>
</dbReference>
<accession>A0A1B0AEV8</accession>
<dbReference type="Proteomes" id="UP000092445">
    <property type="component" value="Unassembled WGS sequence"/>
</dbReference>
<protein>
    <submittedName>
        <fullName evidence="1">Uncharacterized protein</fullName>
    </submittedName>
</protein>
<organism evidence="1 2">
    <name type="scientific">Glossina pallidipes</name>
    <name type="common">Tsetse fly</name>
    <dbReference type="NCBI Taxonomy" id="7398"/>
    <lineage>
        <taxon>Eukaryota</taxon>
        <taxon>Metazoa</taxon>
        <taxon>Ecdysozoa</taxon>
        <taxon>Arthropoda</taxon>
        <taxon>Hexapoda</taxon>
        <taxon>Insecta</taxon>
        <taxon>Pterygota</taxon>
        <taxon>Neoptera</taxon>
        <taxon>Endopterygota</taxon>
        <taxon>Diptera</taxon>
        <taxon>Brachycera</taxon>
        <taxon>Muscomorpha</taxon>
        <taxon>Hippoboscoidea</taxon>
        <taxon>Glossinidae</taxon>
        <taxon>Glossina</taxon>
    </lineage>
</organism>
<reference evidence="2" key="1">
    <citation type="submission" date="2014-03" db="EMBL/GenBank/DDBJ databases">
        <authorList>
            <person name="Aksoy S."/>
            <person name="Warren W."/>
            <person name="Wilson R.K."/>
        </authorList>
    </citation>
    <scope>NUCLEOTIDE SEQUENCE [LARGE SCALE GENOMIC DNA]</scope>
    <source>
        <strain evidence="2">IAEA</strain>
    </source>
</reference>
<proteinExistence type="predicted"/>
<evidence type="ECO:0000313" key="2">
    <source>
        <dbReference type="Proteomes" id="UP000092445"/>
    </source>
</evidence>
<keyword evidence="2" id="KW-1185">Reference proteome</keyword>
<sequence length="181" mass="19681">MLKRAQARSIPDTHILKQYQSRKAIEATSFNRRYKIITPDPWATRTMRVGCLLNSLAPSRLSNSPSDILSIIVIIRLIRAIDSCSPPLVIKSCEKPDQMSFTLSIKPSISPIPSNLLTKGLVLKGSISSMCSPVPIKIMGDLVAATADNAPPPLACPSNFVIMTEPMSTFPLKALAWASHA</sequence>
<reference evidence="1" key="2">
    <citation type="submission" date="2020-05" db="UniProtKB">
        <authorList>
            <consortium name="EnsemblMetazoa"/>
        </authorList>
    </citation>
    <scope>IDENTIFICATION</scope>
    <source>
        <strain evidence="1">IAEA</strain>
    </source>
</reference>
<dbReference type="VEuPathDB" id="VectorBase:GPAI043476"/>
<dbReference type="AlphaFoldDB" id="A0A1B0AEV8"/>